<dbReference type="PANTHER" id="PTHR10543:SF24">
    <property type="entry name" value="CAROTENOID ISOMEROOXYGENASE"/>
    <property type="match status" value="1"/>
</dbReference>
<feature type="binding site" evidence="5">
    <location>
        <position position="336"/>
    </location>
    <ligand>
        <name>Fe cation</name>
        <dbReference type="ChEBI" id="CHEBI:24875"/>
        <note>catalytic</note>
    </ligand>
</feature>
<dbReference type="Proteomes" id="UP000076722">
    <property type="component" value="Unassembled WGS sequence"/>
</dbReference>
<evidence type="ECO:0000256" key="3">
    <source>
        <dbReference type="ARBA" id="ARBA00023002"/>
    </source>
</evidence>
<gene>
    <name evidence="6" type="ORF">SISNIDRAFT_409578</name>
</gene>
<feature type="binding site" evidence="5">
    <location>
        <position position="561"/>
    </location>
    <ligand>
        <name>Fe cation</name>
        <dbReference type="ChEBI" id="CHEBI:24875"/>
        <note>catalytic</note>
    </ligand>
</feature>
<accession>A0A164WCH2</accession>
<dbReference type="AlphaFoldDB" id="A0A164WCH2"/>
<reference evidence="6 7" key="1">
    <citation type="journal article" date="2016" name="Mol. Biol. Evol.">
        <title>Comparative Genomics of Early-Diverging Mushroom-Forming Fungi Provides Insights into the Origins of Lignocellulose Decay Capabilities.</title>
        <authorList>
            <person name="Nagy L.G."/>
            <person name="Riley R."/>
            <person name="Tritt A."/>
            <person name="Adam C."/>
            <person name="Daum C."/>
            <person name="Floudas D."/>
            <person name="Sun H."/>
            <person name="Yadav J.S."/>
            <person name="Pangilinan J."/>
            <person name="Larsson K.H."/>
            <person name="Matsuura K."/>
            <person name="Barry K."/>
            <person name="Labutti K."/>
            <person name="Kuo R."/>
            <person name="Ohm R.A."/>
            <person name="Bhattacharya S.S."/>
            <person name="Shirouzu T."/>
            <person name="Yoshinaga Y."/>
            <person name="Martin F.M."/>
            <person name="Grigoriev I.V."/>
            <person name="Hibbett D.S."/>
        </authorList>
    </citation>
    <scope>NUCLEOTIDE SEQUENCE [LARGE SCALE GENOMIC DNA]</scope>
    <source>
        <strain evidence="6 7">HHB9708</strain>
    </source>
</reference>
<keyword evidence="3" id="KW-0560">Oxidoreductase</keyword>
<dbReference type="InterPro" id="IPR004294">
    <property type="entry name" value="Carotenoid_Oase"/>
</dbReference>
<feature type="binding site" evidence="5">
    <location>
        <position position="218"/>
    </location>
    <ligand>
        <name>Fe cation</name>
        <dbReference type="ChEBI" id="CHEBI:24875"/>
        <note>catalytic</note>
    </ligand>
</feature>
<sequence>MQAPVILKDVNTEIDFVQPATITLKSEWDFSLGFTYSHEHREPMELEVTGKIPSWLCGVLYRTGPAIYDVWDQETGKETSITHMFDGLARHHRFEIKDGAVFYRSRDGADALEEQIKKLSRYPGVTFAQRPDPCERIWRSFFTLFEPAYNVSGDPSELSAGVTPVLGHSWDGRTESRVTMLTDVNVAQVVDPETLEPEALFSYANLLPDLKGPLSASHSCRDGNDWYNYNLDIGVGVTYRVFRYDNTGKAEILASITDAPPAHIHSLFLTEHFVVLAVWQCDLALNGLAVLWHRNMFDALKPWDESRKTIFYVISRWVRWGGLVAKFTSPPFYAFHAINSYEDPVDGSIILDVSAYPDHSLLGNLFMDNVKNGFNPIKEVRWRRFRLAGVPREPPRDGELVMTFEAETVFVGDLDTRIELPSVAPHVQWKPYRFAYGTHLQPSHPSQDNDTLKNAKLTDSIIKIDTSVLTDRESIPASEKPPHLVWRADHLVPGEPVLVLRPRSEEEKDRCTQSEDDGVLLVVALDAIRSSSCLFVLDARSMLEIGRAEFPDGHHIPFDVHGAWDGRR</sequence>
<keyword evidence="2 5" id="KW-0479">Metal-binding</keyword>
<keyword evidence="4 5" id="KW-0408">Iron</keyword>
<dbReference type="GO" id="GO:0010436">
    <property type="term" value="F:carotenoid dioxygenase activity"/>
    <property type="evidence" value="ECO:0007669"/>
    <property type="project" value="TreeGrafter"/>
</dbReference>
<dbReference type="PANTHER" id="PTHR10543">
    <property type="entry name" value="BETA-CAROTENE DIOXYGENASE"/>
    <property type="match status" value="1"/>
</dbReference>
<evidence type="ECO:0000313" key="6">
    <source>
        <dbReference type="EMBL" id="KZS94934.1"/>
    </source>
</evidence>
<keyword evidence="7" id="KW-1185">Reference proteome</keyword>
<evidence type="ECO:0000256" key="2">
    <source>
        <dbReference type="ARBA" id="ARBA00022723"/>
    </source>
</evidence>
<evidence type="ECO:0000313" key="7">
    <source>
        <dbReference type="Proteomes" id="UP000076722"/>
    </source>
</evidence>
<name>A0A164WCH2_9AGAM</name>
<protein>
    <recommendedName>
        <fullName evidence="8">Carotenoid oxygenase</fullName>
    </recommendedName>
</protein>
<dbReference type="Pfam" id="PF03055">
    <property type="entry name" value="RPE65"/>
    <property type="match status" value="1"/>
</dbReference>
<dbReference type="GO" id="GO:0046872">
    <property type="term" value="F:metal ion binding"/>
    <property type="evidence" value="ECO:0007669"/>
    <property type="project" value="UniProtKB-KW"/>
</dbReference>
<comment type="cofactor">
    <cofactor evidence="5">
        <name>Fe(2+)</name>
        <dbReference type="ChEBI" id="CHEBI:29033"/>
    </cofactor>
    <text evidence="5">Binds 1 Fe(2+) ion per subunit.</text>
</comment>
<evidence type="ECO:0000256" key="4">
    <source>
        <dbReference type="ARBA" id="ARBA00023004"/>
    </source>
</evidence>
<dbReference type="GO" id="GO:0016121">
    <property type="term" value="P:carotene catabolic process"/>
    <property type="evidence" value="ECO:0007669"/>
    <property type="project" value="TreeGrafter"/>
</dbReference>
<dbReference type="EMBL" id="KV419403">
    <property type="protein sequence ID" value="KZS94934.1"/>
    <property type="molecule type" value="Genomic_DNA"/>
</dbReference>
<dbReference type="OrthoDB" id="407010at2759"/>
<feature type="binding site" evidence="5">
    <location>
        <position position="265"/>
    </location>
    <ligand>
        <name>Fe cation</name>
        <dbReference type="ChEBI" id="CHEBI:24875"/>
        <note>catalytic</note>
    </ligand>
</feature>
<comment type="similarity">
    <text evidence="1">Belongs to the carotenoid oxygenase family.</text>
</comment>
<evidence type="ECO:0000256" key="1">
    <source>
        <dbReference type="ARBA" id="ARBA00006787"/>
    </source>
</evidence>
<evidence type="ECO:0008006" key="8">
    <source>
        <dbReference type="Google" id="ProtNLM"/>
    </source>
</evidence>
<dbReference type="STRING" id="1314777.A0A164WCH2"/>
<proteinExistence type="inferred from homology"/>
<organism evidence="6 7">
    <name type="scientific">Sistotremastrum niveocremeum HHB9708</name>
    <dbReference type="NCBI Taxonomy" id="1314777"/>
    <lineage>
        <taxon>Eukaryota</taxon>
        <taxon>Fungi</taxon>
        <taxon>Dikarya</taxon>
        <taxon>Basidiomycota</taxon>
        <taxon>Agaricomycotina</taxon>
        <taxon>Agaricomycetes</taxon>
        <taxon>Sistotremastrales</taxon>
        <taxon>Sistotremastraceae</taxon>
        <taxon>Sertulicium</taxon>
        <taxon>Sertulicium niveocremeum</taxon>
    </lineage>
</organism>
<evidence type="ECO:0000256" key="5">
    <source>
        <dbReference type="PIRSR" id="PIRSR604294-1"/>
    </source>
</evidence>